<feature type="transmembrane region" description="Helical" evidence="7">
    <location>
        <begin position="330"/>
        <end position="350"/>
    </location>
</feature>
<feature type="transmembrane region" description="Helical" evidence="7">
    <location>
        <begin position="51"/>
        <end position="68"/>
    </location>
</feature>
<evidence type="ECO:0000256" key="7">
    <source>
        <dbReference type="SAM" id="Phobius"/>
    </source>
</evidence>
<dbReference type="Pfam" id="PF05977">
    <property type="entry name" value="MFS_3"/>
    <property type="match status" value="1"/>
</dbReference>
<dbReference type="PROSITE" id="PS50850">
    <property type="entry name" value="MFS"/>
    <property type="match status" value="1"/>
</dbReference>
<proteinExistence type="predicted"/>
<feature type="transmembrane region" description="Helical" evidence="7">
    <location>
        <begin position="161"/>
        <end position="186"/>
    </location>
</feature>
<dbReference type="InterPro" id="IPR020846">
    <property type="entry name" value="MFS_dom"/>
</dbReference>
<evidence type="ECO:0000313" key="10">
    <source>
        <dbReference type="Proteomes" id="UP000561726"/>
    </source>
</evidence>
<dbReference type="SUPFAM" id="SSF103473">
    <property type="entry name" value="MFS general substrate transporter"/>
    <property type="match status" value="1"/>
</dbReference>
<evidence type="ECO:0000256" key="4">
    <source>
        <dbReference type="ARBA" id="ARBA00022692"/>
    </source>
</evidence>
<keyword evidence="4 7" id="KW-0812">Transmembrane</keyword>
<dbReference type="GO" id="GO:0005886">
    <property type="term" value="C:plasma membrane"/>
    <property type="evidence" value="ECO:0007669"/>
    <property type="project" value="UniProtKB-SubCell"/>
</dbReference>
<dbReference type="Proteomes" id="UP000561726">
    <property type="component" value="Unassembled WGS sequence"/>
</dbReference>
<evidence type="ECO:0000256" key="6">
    <source>
        <dbReference type="ARBA" id="ARBA00023136"/>
    </source>
</evidence>
<organism evidence="9 10">
    <name type="scientific">Cryobacterium roopkundense</name>
    <dbReference type="NCBI Taxonomy" id="1001240"/>
    <lineage>
        <taxon>Bacteria</taxon>
        <taxon>Bacillati</taxon>
        <taxon>Actinomycetota</taxon>
        <taxon>Actinomycetes</taxon>
        <taxon>Micrococcales</taxon>
        <taxon>Microbacteriaceae</taxon>
        <taxon>Cryobacterium</taxon>
    </lineage>
</organism>
<keyword evidence="6 7" id="KW-0472">Membrane</keyword>
<sequence>MVGLRLNVPFRRFWLASTVSDFGSYLTTLALSVLVLLTLGGSPLDQGMVNAGRWAPYLLFGLFAGVWVDRFRRRLVLVVGDVGRGVLLTTVCLLALAGVLTVPVLVGLIFAFGVLALLSDAAHQSFLPQLVPRATLVRANFRLQQSETAAQLSGSAVAGALIAAITAPFALLIDALTYFFSGWVLLSLRQVESNRHPPRAATSTVSRISEGLRWVYGHPRLGPLAIGSPIWFIGSAVLGTALPALVLLELGLGALGLGLILGCAGVGTVIGLSLSLILDQRFGTGRVMVSMRLLQPVAVAGIALSPTMAAGKSISSGAVGPNPADWPASLWLAVAAVAVGQFVFGLAMGVEGPLEVSYRQAVTPDRLLARMSATMRSVNRGMIVVGAILGGALATAAGAGAALWSAVVLMVVAGLVLAFSKFRTARIEHDALSDVEALA</sequence>
<evidence type="ECO:0000256" key="3">
    <source>
        <dbReference type="ARBA" id="ARBA00022475"/>
    </source>
</evidence>
<dbReference type="EMBL" id="JACHBQ010000001">
    <property type="protein sequence ID" value="MBB5641559.1"/>
    <property type="molecule type" value="Genomic_DNA"/>
</dbReference>
<dbReference type="AlphaFoldDB" id="A0A7W9E4L5"/>
<keyword evidence="3" id="KW-1003">Cell membrane</keyword>
<dbReference type="PANTHER" id="PTHR23513:SF6">
    <property type="entry name" value="MAJOR FACILITATOR SUPERFAMILY ASSOCIATED DOMAIN-CONTAINING PROTEIN"/>
    <property type="match status" value="1"/>
</dbReference>
<feature type="transmembrane region" description="Helical" evidence="7">
    <location>
        <begin position="378"/>
        <end position="396"/>
    </location>
</feature>
<feature type="transmembrane region" description="Helical" evidence="7">
    <location>
        <begin position="254"/>
        <end position="277"/>
    </location>
</feature>
<dbReference type="RefSeq" id="WP_183323434.1">
    <property type="nucleotide sequence ID" value="NZ_JACHBQ010000001.1"/>
</dbReference>
<keyword evidence="2" id="KW-0813">Transport</keyword>
<gene>
    <name evidence="9" type="ORF">BJ997_002107</name>
</gene>
<evidence type="ECO:0000256" key="5">
    <source>
        <dbReference type="ARBA" id="ARBA00022989"/>
    </source>
</evidence>
<keyword evidence="5 7" id="KW-1133">Transmembrane helix</keyword>
<feature type="transmembrane region" description="Helical" evidence="7">
    <location>
        <begin position="12"/>
        <end position="39"/>
    </location>
</feature>
<feature type="transmembrane region" description="Helical" evidence="7">
    <location>
        <begin position="88"/>
        <end position="118"/>
    </location>
</feature>
<dbReference type="InterPro" id="IPR010290">
    <property type="entry name" value="TM_effector"/>
</dbReference>
<evidence type="ECO:0000313" key="9">
    <source>
        <dbReference type="EMBL" id="MBB5641559.1"/>
    </source>
</evidence>
<feature type="transmembrane region" description="Helical" evidence="7">
    <location>
        <begin position="402"/>
        <end position="419"/>
    </location>
</feature>
<feature type="domain" description="Major facilitator superfamily (MFS) profile" evidence="8">
    <location>
        <begin position="220"/>
        <end position="439"/>
    </location>
</feature>
<protein>
    <submittedName>
        <fullName evidence="9">MFS family permease</fullName>
    </submittedName>
</protein>
<evidence type="ECO:0000259" key="8">
    <source>
        <dbReference type="PROSITE" id="PS50850"/>
    </source>
</evidence>
<evidence type="ECO:0000256" key="1">
    <source>
        <dbReference type="ARBA" id="ARBA00004651"/>
    </source>
</evidence>
<dbReference type="GO" id="GO:0022857">
    <property type="term" value="F:transmembrane transporter activity"/>
    <property type="evidence" value="ECO:0007669"/>
    <property type="project" value="InterPro"/>
</dbReference>
<accession>A0A7W9E4L5</accession>
<feature type="transmembrane region" description="Helical" evidence="7">
    <location>
        <begin position="230"/>
        <end position="248"/>
    </location>
</feature>
<dbReference type="PANTHER" id="PTHR23513">
    <property type="entry name" value="INTEGRAL MEMBRANE EFFLUX PROTEIN-RELATED"/>
    <property type="match status" value="1"/>
</dbReference>
<comment type="caution">
    <text evidence="9">The sequence shown here is derived from an EMBL/GenBank/DDBJ whole genome shotgun (WGS) entry which is preliminary data.</text>
</comment>
<comment type="subcellular location">
    <subcellularLocation>
        <location evidence="1">Cell membrane</location>
        <topology evidence="1">Multi-pass membrane protein</topology>
    </subcellularLocation>
</comment>
<feature type="transmembrane region" description="Helical" evidence="7">
    <location>
        <begin position="289"/>
        <end position="310"/>
    </location>
</feature>
<dbReference type="Gene3D" id="1.20.1250.20">
    <property type="entry name" value="MFS general substrate transporter like domains"/>
    <property type="match status" value="1"/>
</dbReference>
<dbReference type="CDD" id="cd06173">
    <property type="entry name" value="MFS_MefA_like"/>
    <property type="match status" value="1"/>
</dbReference>
<reference evidence="9 10" key="1">
    <citation type="submission" date="2020-08" db="EMBL/GenBank/DDBJ databases">
        <title>Sequencing the genomes of 1000 actinobacteria strains.</title>
        <authorList>
            <person name="Klenk H.-P."/>
        </authorList>
    </citation>
    <scope>NUCLEOTIDE SEQUENCE [LARGE SCALE GENOMIC DNA]</scope>
    <source>
        <strain evidence="9 10">DSM 21065</strain>
    </source>
</reference>
<name>A0A7W9E4L5_9MICO</name>
<dbReference type="InterPro" id="IPR036259">
    <property type="entry name" value="MFS_trans_sf"/>
</dbReference>
<evidence type="ECO:0000256" key="2">
    <source>
        <dbReference type="ARBA" id="ARBA00022448"/>
    </source>
</evidence>